<organism evidence="1 2">
    <name type="scientific">Pseudomonas amygdali pv. lachrymans</name>
    <name type="common">Pseudomonas syringae pv. lachrymans</name>
    <dbReference type="NCBI Taxonomy" id="53707"/>
    <lineage>
        <taxon>Bacteria</taxon>
        <taxon>Pseudomonadati</taxon>
        <taxon>Pseudomonadota</taxon>
        <taxon>Gammaproteobacteria</taxon>
        <taxon>Pseudomonadales</taxon>
        <taxon>Pseudomonadaceae</taxon>
        <taxon>Pseudomonas</taxon>
        <taxon>Pseudomonas amygdali</taxon>
    </lineage>
</organism>
<name>A0ABR5KSU7_PSEAV</name>
<comment type="caution">
    <text evidence="1">The sequence shown here is derived from an EMBL/GenBank/DDBJ whole genome shotgun (WGS) entry which is preliminary data.</text>
</comment>
<keyword evidence="2" id="KW-1185">Reference proteome</keyword>
<reference evidence="1 2" key="2">
    <citation type="submission" date="2015-10" db="EMBL/GenBank/DDBJ databases">
        <title>Comparative genomics and high-throughput reverse genetic screens identify a new phytobacterial MAMP and an Arabidopsis receptor required for immune elicitation.</title>
        <authorList>
            <person name="Mott G.A."/>
            <person name="Thakur S."/>
            <person name="Wang P.W."/>
            <person name="Desveaux D."/>
            <person name="Guttman D.S."/>
        </authorList>
    </citation>
    <scope>NUCLEOTIDE SEQUENCE [LARGE SCALE GENOMIC DNA]</scope>
    <source>
        <strain evidence="1 2">107</strain>
    </source>
</reference>
<gene>
    <name evidence="1" type="ORF">AC499_0912</name>
</gene>
<dbReference type="Proteomes" id="UP000037943">
    <property type="component" value="Unassembled WGS sequence"/>
</dbReference>
<dbReference type="EMBL" id="LGLK01000057">
    <property type="protein sequence ID" value="KPC17710.1"/>
    <property type="molecule type" value="Genomic_DNA"/>
</dbReference>
<accession>A0ABR5KSU7</accession>
<evidence type="ECO:0000313" key="1">
    <source>
        <dbReference type="EMBL" id="KPC17710.1"/>
    </source>
</evidence>
<evidence type="ECO:0000313" key="2">
    <source>
        <dbReference type="Proteomes" id="UP000037943"/>
    </source>
</evidence>
<protein>
    <submittedName>
        <fullName evidence="1">Uncharacterized protein</fullName>
    </submittedName>
</protein>
<reference evidence="1 2" key="1">
    <citation type="submission" date="2015-07" db="EMBL/GenBank/DDBJ databases">
        <authorList>
            <person name="O'Brien H.E."/>
            <person name="Thakur S."/>
            <person name="Gong Y."/>
            <person name="Wang P.W."/>
            <person name="Guttman D.S."/>
        </authorList>
    </citation>
    <scope>NUCLEOTIDE SEQUENCE [LARGE SCALE GENOMIC DNA]</scope>
    <source>
        <strain evidence="1 2">107</strain>
    </source>
</reference>
<proteinExistence type="predicted"/>
<sequence>MGYAAAVASNQGIVTKHVPYGSIEEVNVVIKQVCCQAKQLIGQLNLARVHACHSVQNVIYPVAVDVAEINQGII</sequence>